<dbReference type="Proteomes" id="UP001155059">
    <property type="component" value="Unassembled WGS sequence"/>
</dbReference>
<proteinExistence type="predicted"/>
<dbReference type="EMBL" id="JALQCW010000114">
    <property type="protein sequence ID" value="MCK9802217.1"/>
    <property type="molecule type" value="Genomic_DNA"/>
</dbReference>
<evidence type="ECO:0000313" key="1">
    <source>
        <dbReference type="EMBL" id="MCK9802217.1"/>
    </source>
</evidence>
<evidence type="ECO:0000313" key="2">
    <source>
        <dbReference type="Proteomes" id="UP001155059"/>
    </source>
</evidence>
<protein>
    <submittedName>
        <fullName evidence="1">DUF4265 domain-containing protein</fullName>
    </submittedName>
</protein>
<dbReference type="RefSeq" id="WP_123336069.1">
    <property type="nucleotide sequence ID" value="NZ_JALQCW010000114.1"/>
</dbReference>
<dbReference type="Pfam" id="PF14085">
    <property type="entry name" value="DUF4265"/>
    <property type="match status" value="1"/>
</dbReference>
<accession>A0A9X1Z704</accession>
<comment type="caution">
    <text evidence="1">The sequence shown here is derived from an EMBL/GenBank/DDBJ whole genome shotgun (WGS) entry which is preliminary data.</text>
</comment>
<reference evidence="1 2" key="1">
    <citation type="journal article" date="2022" name="Int. J. Syst. Evol. Microbiol.">
        <title>Pseudomonas aegrilactucae sp. nov. and Pseudomonas morbosilactucae sp. nov., pathogens causing bacterial rot of lettuce in Japan.</title>
        <authorList>
            <person name="Sawada H."/>
            <person name="Fujikawa T."/>
            <person name="Satou M."/>
        </authorList>
    </citation>
    <scope>NUCLEOTIDE SEQUENCE [LARGE SCALE GENOMIC DNA]</scope>
    <source>
        <strain evidence="1 2">MAFF 302030</strain>
    </source>
</reference>
<gene>
    <name evidence="1" type="ORF">M1B34_32325</name>
</gene>
<organism evidence="1 2">
    <name type="scientific">Pseudomonas morbosilactucae</name>
    <dbReference type="NCBI Taxonomy" id="2938197"/>
    <lineage>
        <taxon>Bacteria</taxon>
        <taxon>Pseudomonadati</taxon>
        <taxon>Pseudomonadota</taxon>
        <taxon>Gammaproteobacteria</taxon>
        <taxon>Pseudomonadales</taxon>
        <taxon>Pseudomonadaceae</taxon>
        <taxon>Pseudomonas</taxon>
    </lineage>
</organism>
<dbReference type="AlphaFoldDB" id="A0A9X1Z704"/>
<sequence>MHTLIEVYADNDDGHPVYEELPARKVDTYIYELLSSPGLALNLARGDIVSIKNPLTHAVVLQRGGHFCVQVYADTFADETLVRLELEVAQSLDGTLDGVAEGNLALSIPATQGLERTSRFFDQFFADTDAQWFYGNIYQNLDDDEDETLLDWWLTE</sequence>
<dbReference type="InterPro" id="IPR025361">
    <property type="entry name" value="DUF4265"/>
</dbReference>
<reference evidence="1 2" key="2">
    <citation type="journal article" date="2023" name="Plant Pathol.">
        <title>Dismantling and reorganizing Pseudomonas marginalis sensu#lato.</title>
        <authorList>
            <person name="Sawada H."/>
            <person name="Fujikawa T."/>
            <person name="Satou M."/>
        </authorList>
    </citation>
    <scope>NUCLEOTIDE SEQUENCE [LARGE SCALE GENOMIC DNA]</scope>
    <source>
        <strain evidence="1 2">MAFF 302030</strain>
    </source>
</reference>
<name>A0A9X1Z704_9PSED</name>